<organism evidence="1 2">
    <name type="scientific">Serratia rubidaea</name>
    <name type="common">Serratia marinorubra</name>
    <dbReference type="NCBI Taxonomy" id="61652"/>
    <lineage>
        <taxon>Bacteria</taxon>
        <taxon>Pseudomonadati</taxon>
        <taxon>Pseudomonadota</taxon>
        <taxon>Gammaproteobacteria</taxon>
        <taxon>Enterobacterales</taxon>
        <taxon>Yersiniaceae</taxon>
        <taxon>Serratia</taxon>
    </lineage>
</organism>
<dbReference type="AlphaFoldDB" id="A0A3S4FSZ8"/>
<gene>
    <name evidence="1" type="ORF">NCTC9419_02856</name>
</gene>
<evidence type="ECO:0000313" key="1">
    <source>
        <dbReference type="EMBL" id="VEA71311.1"/>
    </source>
</evidence>
<evidence type="ECO:0000313" key="2">
    <source>
        <dbReference type="Proteomes" id="UP000271603"/>
    </source>
</evidence>
<proteinExistence type="predicted"/>
<protein>
    <submittedName>
        <fullName evidence="1">Uncharacterized protein</fullName>
    </submittedName>
</protein>
<accession>A0A3S4FSZ8</accession>
<dbReference type="Proteomes" id="UP000271603">
    <property type="component" value="Chromosome"/>
</dbReference>
<sequence length="32" mass="3702">MLSDHEFLRYSRQLLLEDIGPRGRKNSKAPAC</sequence>
<name>A0A3S4FSZ8_SERRU</name>
<reference evidence="1 2" key="1">
    <citation type="submission" date="2018-12" db="EMBL/GenBank/DDBJ databases">
        <authorList>
            <consortium name="Pathogen Informatics"/>
        </authorList>
    </citation>
    <scope>NUCLEOTIDE SEQUENCE [LARGE SCALE GENOMIC DNA]</scope>
    <source>
        <strain evidence="1 2">NCTC9419</strain>
    </source>
</reference>
<dbReference type="EMBL" id="LR134155">
    <property type="protein sequence ID" value="VEA71311.1"/>
    <property type="molecule type" value="Genomic_DNA"/>
</dbReference>